<dbReference type="GO" id="GO:0006355">
    <property type="term" value="P:regulation of DNA-templated transcription"/>
    <property type="evidence" value="ECO:0007669"/>
    <property type="project" value="InterPro"/>
</dbReference>
<dbReference type="GO" id="GO:0000160">
    <property type="term" value="P:phosphorelay signal transduction system"/>
    <property type="evidence" value="ECO:0007669"/>
    <property type="project" value="InterPro"/>
</dbReference>
<feature type="modified residue" description="4-aspartylphosphate" evidence="4">
    <location>
        <position position="52"/>
    </location>
</feature>
<feature type="domain" description="Response regulatory" evidence="6">
    <location>
        <begin position="2"/>
        <end position="122"/>
    </location>
</feature>
<evidence type="ECO:0000259" key="5">
    <source>
        <dbReference type="PROSITE" id="PS50043"/>
    </source>
</evidence>
<evidence type="ECO:0000313" key="8">
    <source>
        <dbReference type="Proteomes" id="UP001164390"/>
    </source>
</evidence>
<dbReference type="SMART" id="SM00421">
    <property type="entry name" value="HTH_LUXR"/>
    <property type="match status" value="1"/>
</dbReference>
<dbReference type="PROSITE" id="PS50110">
    <property type="entry name" value="RESPONSE_REGULATORY"/>
    <property type="match status" value="1"/>
</dbReference>
<keyword evidence="8" id="KW-1185">Reference proteome</keyword>
<accession>A0AA46YJ55</accession>
<dbReference type="SMART" id="SM00448">
    <property type="entry name" value="REC"/>
    <property type="match status" value="1"/>
</dbReference>
<evidence type="ECO:0000259" key="6">
    <source>
        <dbReference type="PROSITE" id="PS50110"/>
    </source>
</evidence>
<keyword evidence="1" id="KW-0805">Transcription regulation</keyword>
<dbReference type="InterPro" id="IPR011006">
    <property type="entry name" value="CheY-like_superfamily"/>
</dbReference>
<dbReference type="SUPFAM" id="SSF46894">
    <property type="entry name" value="C-terminal effector domain of the bipartite response regulators"/>
    <property type="match status" value="1"/>
</dbReference>
<gene>
    <name evidence="7" type="ORF">L0C25_15260</name>
</gene>
<dbReference type="PROSITE" id="PS50043">
    <property type="entry name" value="HTH_LUXR_2"/>
    <property type="match status" value="1"/>
</dbReference>
<dbReference type="PANTHER" id="PTHR43214">
    <property type="entry name" value="TWO-COMPONENT RESPONSE REGULATOR"/>
    <property type="match status" value="1"/>
</dbReference>
<dbReference type="Proteomes" id="UP001164390">
    <property type="component" value="Chromosome"/>
</dbReference>
<dbReference type="PRINTS" id="PR00038">
    <property type="entry name" value="HTHLUXR"/>
</dbReference>
<dbReference type="InterPro" id="IPR039420">
    <property type="entry name" value="WalR-like"/>
</dbReference>
<evidence type="ECO:0000256" key="2">
    <source>
        <dbReference type="ARBA" id="ARBA00023125"/>
    </source>
</evidence>
<evidence type="ECO:0000256" key="4">
    <source>
        <dbReference type="PROSITE-ProRule" id="PRU00169"/>
    </source>
</evidence>
<evidence type="ECO:0000313" key="7">
    <source>
        <dbReference type="EMBL" id="UYM03897.1"/>
    </source>
</evidence>
<dbReference type="CDD" id="cd06170">
    <property type="entry name" value="LuxR_C_like"/>
    <property type="match status" value="1"/>
</dbReference>
<keyword evidence="2" id="KW-0238">DNA-binding</keyword>
<dbReference type="PANTHER" id="PTHR43214:SF24">
    <property type="entry name" value="TRANSCRIPTIONAL REGULATORY PROTEIN NARL-RELATED"/>
    <property type="match status" value="1"/>
</dbReference>
<dbReference type="Pfam" id="PF00196">
    <property type="entry name" value="GerE"/>
    <property type="match status" value="1"/>
</dbReference>
<reference evidence="7" key="1">
    <citation type="submission" date="2022-01" db="EMBL/GenBank/DDBJ databases">
        <title>Nocardioidaceae gen. sp. A5X3R13.</title>
        <authorList>
            <person name="Lopez Marin M.A."/>
            <person name="Uhlik O."/>
        </authorList>
    </citation>
    <scope>NUCLEOTIDE SEQUENCE</scope>
    <source>
        <strain evidence="7">A5X3R13</strain>
    </source>
</reference>
<dbReference type="EMBL" id="CP094970">
    <property type="protein sequence ID" value="UYM03897.1"/>
    <property type="molecule type" value="Genomic_DNA"/>
</dbReference>
<dbReference type="KEGG" id="sgrg:L0C25_15260"/>
<dbReference type="AlphaFoldDB" id="A0AA46YJ55"/>
<organism evidence="7 8">
    <name type="scientific">Solicola gregarius</name>
    <dbReference type="NCBI Taxonomy" id="2908642"/>
    <lineage>
        <taxon>Bacteria</taxon>
        <taxon>Bacillati</taxon>
        <taxon>Actinomycetota</taxon>
        <taxon>Actinomycetes</taxon>
        <taxon>Propionibacteriales</taxon>
        <taxon>Nocardioidaceae</taxon>
        <taxon>Solicola</taxon>
    </lineage>
</organism>
<protein>
    <submittedName>
        <fullName evidence="7">Response regulator transcription factor</fullName>
    </submittedName>
</protein>
<evidence type="ECO:0000256" key="1">
    <source>
        <dbReference type="ARBA" id="ARBA00023015"/>
    </source>
</evidence>
<dbReference type="SUPFAM" id="SSF52172">
    <property type="entry name" value="CheY-like"/>
    <property type="match status" value="1"/>
</dbReference>
<feature type="domain" description="HTH luxR-type" evidence="5">
    <location>
        <begin position="144"/>
        <end position="214"/>
    </location>
</feature>
<evidence type="ECO:0000256" key="3">
    <source>
        <dbReference type="ARBA" id="ARBA00023163"/>
    </source>
</evidence>
<dbReference type="RefSeq" id="WP_271632539.1">
    <property type="nucleotide sequence ID" value="NZ_CP094970.1"/>
</dbReference>
<dbReference type="InterPro" id="IPR016032">
    <property type="entry name" value="Sig_transdc_resp-reg_C-effctor"/>
</dbReference>
<proteinExistence type="predicted"/>
<keyword evidence="3" id="KW-0804">Transcription</keyword>
<dbReference type="GO" id="GO:0003677">
    <property type="term" value="F:DNA binding"/>
    <property type="evidence" value="ECO:0007669"/>
    <property type="project" value="UniProtKB-KW"/>
</dbReference>
<dbReference type="Pfam" id="PF00072">
    <property type="entry name" value="Response_reg"/>
    <property type="match status" value="1"/>
</dbReference>
<name>A0AA46YJ55_9ACTN</name>
<dbReference type="InterPro" id="IPR000792">
    <property type="entry name" value="Tscrpt_reg_LuxR_C"/>
</dbReference>
<dbReference type="InterPro" id="IPR001789">
    <property type="entry name" value="Sig_transdc_resp-reg_receiver"/>
</dbReference>
<keyword evidence="4" id="KW-0597">Phosphoprotein</keyword>
<sequence length="215" mass="23302">MRVVIAEDDALLRQGLTLLLSNEGIEVAYAADNADDVLARLPELSPDVALLDVRLPPTFSDEGLRAAVEARRMMPELAILVLSAYVEDSYAADLLAGGAAGIGYLLKERVGKVDKFLDALRRVVDGGTVMDPEVVSQLMVRRRTDDPLHALTPREREVLALMAEGHANARIAELMYVSETAVGKHIGNIFAKLGLSPAESGHRRVLAVLAYLRAH</sequence>
<dbReference type="Gene3D" id="3.40.50.2300">
    <property type="match status" value="1"/>
</dbReference>